<dbReference type="Proteomes" id="UP000799424">
    <property type="component" value="Unassembled WGS sequence"/>
</dbReference>
<evidence type="ECO:0000313" key="3">
    <source>
        <dbReference type="Proteomes" id="UP000799424"/>
    </source>
</evidence>
<dbReference type="OrthoDB" id="4364733at2759"/>
<reference evidence="2" key="1">
    <citation type="journal article" date="2020" name="Stud. Mycol.">
        <title>101 Dothideomycetes genomes: a test case for predicting lifestyles and emergence of pathogens.</title>
        <authorList>
            <person name="Haridas S."/>
            <person name="Albert R."/>
            <person name="Binder M."/>
            <person name="Bloem J."/>
            <person name="Labutti K."/>
            <person name="Salamov A."/>
            <person name="Andreopoulos B."/>
            <person name="Baker S."/>
            <person name="Barry K."/>
            <person name="Bills G."/>
            <person name="Bluhm B."/>
            <person name="Cannon C."/>
            <person name="Castanera R."/>
            <person name="Culley D."/>
            <person name="Daum C."/>
            <person name="Ezra D."/>
            <person name="Gonzalez J."/>
            <person name="Henrissat B."/>
            <person name="Kuo A."/>
            <person name="Liang C."/>
            <person name="Lipzen A."/>
            <person name="Lutzoni F."/>
            <person name="Magnuson J."/>
            <person name="Mondo S."/>
            <person name="Nolan M."/>
            <person name="Ohm R."/>
            <person name="Pangilinan J."/>
            <person name="Park H.-J."/>
            <person name="Ramirez L."/>
            <person name="Alfaro M."/>
            <person name="Sun H."/>
            <person name="Tritt A."/>
            <person name="Yoshinaga Y."/>
            <person name="Zwiers L.-H."/>
            <person name="Turgeon B."/>
            <person name="Goodwin S."/>
            <person name="Spatafora J."/>
            <person name="Crous P."/>
            <person name="Grigoriev I."/>
        </authorList>
    </citation>
    <scope>NUCLEOTIDE SEQUENCE</scope>
    <source>
        <strain evidence="2">CBS 113818</strain>
    </source>
</reference>
<proteinExistence type="predicted"/>
<feature type="compositionally biased region" description="Acidic residues" evidence="1">
    <location>
        <begin position="59"/>
        <end position="101"/>
    </location>
</feature>
<evidence type="ECO:0000313" key="2">
    <source>
        <dbReference type="EMBL" id="KAF2833594.1"/>
    </source>
</evidence>
<evidence type="ECO:0000256" key="1">
    <source>
        <dbReference type="SAM" id="MobiDB-lite"/>
    </source>
</evidence>
<sequence length="153" mass="17134">MSLIVALLSDEERGRMCELFDGRLTFLGRLKGLNELANDCCLFEGLGEVVASLSGETGSEAEEEEEEEEAGDGQEEDGDEDQDEDEDAEHVEDEYSDEDEQDAHLRAHEATERLHFASKDESELFLGCFDSDGVAKQDERSQAILKQFRGYQC</sequence>
<feature type="region of interest" description="Disordered" evidence="1">
    <location>
        <begin position="53"/>
        <end position="110"/>
    </location>
</feature>
<dbReference type="AlphaFoldDB" id="A0A6A7AKT1"/>
<name>A0A6A7AKT1_9PLEO</name>
<dbReference type="EMBL" id="MU006216">
    <property type="protein sequence ID" value="KAF2833594.1"/>
    <property type="molecule type" value="Genomic_DNA"/>
</dbReference>
<gene>
    <name evidence="2" type="ORF">CC86DRAFT_11924</name>
</gene>
<protein>
    <submittedName>
        <fullName evidence="2">Uncharacterized protein</fullName>
    </submittedName>
</protein>
<organism evidence="2 3">
    <name type="scientific">Ophiobolus disseminans</name>
    <dbReference type="NCBI Taxonomy" id="1469910"/>
    <lineage>
        <taxon>Eukaryota</taxon>
        <taxon>Fungi</taxon>
        <taxon>Dikarya</taxon>
        <taxon>Ascomycota</taxon>
        <taxon>Pezizomycotina</taxon>
        <taxon>Dothideomycetes</taxon>
        <taxon>Pleosporomycetidae</taxon>
        <taxon>Pleosporales</taxon>
        <taxon>Pleosporineae</taxon>
        <taxon>Phaeosphaeriaceae</taxon>
        <taxon>Ophiobolus</taxon>
    </lineage>
</organism>
<keyword evidence="3" id="KW-1185">Reference proteome</keyword>
<accession>A0A6A7AKT1</accession>